<evidence type="ECO:0000313" key="8">
    <source>
        <dbReference type="EMBL" id="GAA4502327.1"/>
    </source>
</evidence>
<comment type="subcellular location">
    <subcellularLocation>
        <location evidence="1">Membrane</location>
    </subcellularLocation>
</comment>
<comment type="similarity">
    <text evidence="3">Belongs to the methyl-accepting chemotaxis (MCP) protein family.</text>
</comment>
<keyword evidence="5" id="KW-1133">Transmembrane helix</keyword>
<dbReference type="PANTHER" id="PTHR32089">
    <property type="entry name" value="METHYL-ACCEPTING CHEMOTAXIS PROTEIN MCPB"/>
    <property type="match status" value="1"/>
</dbReference>
<feature type="domain" description="Methyl-accepting transducer" evidence="6">
    <location>
        <begin position="401"/>
        <end position="637"/>
    </location>
</feature>
<comment type="caution">
    <text evidence="8">The sequence shown here is derived from an EMBL/GenBank/DDBJ whole genome shotgun (WGS) entry which is preliminary data.</text>
</comment>
<dbReference type="InterPro" id="IPR003660">
    <property type="entry name" value="HAMP_dom"/>
</dbReference>
<dbReference type="SMART" id="SM00283">
    <property type="entry name" value="MA"/>
    <property type="match status" value="1"/>
</dbReference>
<name>A0ABP8QGS9_9GAMM</name>
<dbReference type="SMART" id="SM00304">
    <property type="entry name" value="HAMP"/>
    <property type="match status" value="1"/>
</dbReference>
<keyword evidence="9" id="KW-1185">Reference proteome</keyword>
<dbReference type="RefSeq" id="WP_345013974.1">
    <property type="nucleotide sequence ID" value="NZ_BAABFC010000020.1"/>
</dbReference>
<organism evidence="8 9">
    <name type="scientific">Pseudaeromonas paramecii</name>
    <dbReference type="NCBI Taxonomy" id="2138166"/>
    <lineage>
        <taxon>Bacteria</taxon>
        <taxon>Pseudomonadati</taxon>
        <taxon>Pseudomonadota</taxon>
        <taxon>Gammaproteobacteria</taxon>
        <taxon>Aeromonadales</taxon>
        <taxon>Aeromonadaceae</taxon>
        <taxon>Pseudaeromonas</taxon>
    </lineage>
</organism>
<evidence type="ECO:0000256" key="3">
    <source>
        <dbReference type="ARBA" id="ARBA00029447"/>
    </source>
</evidence>
<dbReference type="PROSITE" id="PS50111">
    <property type="entry name" value="CHEMOTAXIS_TRANSDUC_2"/>
    <property type="match status" value="1"/>
</dbReference>
<dbReference type="EMBL" id="BAABFC010000020">
    <property type="protein sequence ID" value="GAA4502327.1"/>
    <property type="molecule type" value="Genomic_DNA"/>
</dbReference>
<protein>
    <submittedName>
        <fullName evidence="8">Methyl-accepting chemotaxis protein</fullName>
    </submittedName>
</protein>
<dbReference type="Proteomes" id="UP001501321">
    <property type="component" value="Unassembled WGS sequence"/>
</dbReference>
<evidence type="ECO:0000256" key="4">
    <source>
        <dbReference type="PROSITE-ProRule" id="PRU00284"/>
    </source>
</evidence>
<gene>
    <name evidence="8" type="ORF">GCM10023095_26790</name>
</gene>
<dbReference type="Pfam" id="PF00015">
    <property type="entry name" value="MCPsignal"/>
    <property type="match status" value="1"/>
</dbReference>
<evidence type="ECO:0000259" key="6">
    <source>
        <dbReference type="PROSITE" id="PS50111"/>
    </source>
</evidence>
<evidence type="ECO:0000313" key="9">
    <source>
        <dbReference type="Proteomes" id="UP001501321"/>
    </source>
</evidence>
<dbReference type="Gene3D" id="1.10.287.950">
    <property type="entry name" value="Methyl-accepting chemotaxis protein"/>
    <property type="match status" value="1"/>
</dbReference>
<feature type="transmembrane region" description="Helical" evidence="5">
    <location>
        <begin position="322"/>
        <end position="340"/>
    </location>
</feature>
<evidence type="ECO:0000256" key="2">
    <source>
        <dbReference type="ARBA" id="ARBA00023224"/>
    </source>
</evidence>
<feature type="domain" description="HAMP" evidence="7">
    <location>
        <begin position="344"/>
        <end position="396"/>
    </location>
</feature>
<keyword evidence="5" id="KW-0472">Membrane</keyword>
<keyword evidence="5" id="KW-0812">Transmembrane</keyword>
<accession>A0ABP8QGS9</accession>
<reference evidence="9" key="1">
    <citation type="journal article" date="2019" name="Int. J. Syst. Evol. Microbiol.">
        <title>The Global Catalogue of Microorganisms (GCM) 10K type strain sequencing project: providing services to taxonomists for standard genome sequencing and annotation.</title>
        <authorList>
            <consortium name="The Broad Institute Genomics Platform"/>
            <consortium name="The Broad Institute Genome Sequencing Center for Infectious Disease"/>
            <person name="Wu L."/>
            <person name="Ma J."/>
        </authorList>
    </citation>
    <scope>NUCLEOTIDE SEQUENCE [LARGE SCALE GENOMIC DNA]</scope>
    <source>
        <strain evidence="9">JCM 32226</strain>
    </source>
</reference>
<sequence length="673" mass="72978">MKNLSIIQRIAWGFGLMIALLLLIILAAWFSGRQMAAQVDVLAGRIAPTLVQSRAVTRDLFFEDKALRSLLSQSDPEVLSRDKAQLTQWQTAFEADLAKLKDFIGQDAELQAQLSGLAEQQQVYWQLASELLASYGDNLTRQKALSAEAGLAKDSKHFASELALMVAPLGAHYTVALSRSLTNNLELMVSNTQEALADQDPIRVLRRLEANRELRKKLQAQRHELGPALLKQEGAFGGAIQFEGQLGKRLDALLKATSDDDGLLGQHLALSQESLAIRNQSEQSTRIVDGVLAALGEIDGLVDTRLKSRVNDTRNQLATLEYVLLGGLAIGLLTASLLLWRTISAIRKPLKEILAVQTALCQGNMTGRVSYQKRDEFGQLAQGMNSLTEQMRQMLGEVVTSANELAQVADQNLATLDRTHQQLSQQRGETASVATAMVEMEHTVADVAKAAHHSMESVVEVNGMAQQGRTLSDSNIARINDLARQLSSSHRVIEQVHGLSVEIGGIVEVISNIAEQTNLLALNAAIESARAGEQGRGFAVVADEVRNLARRTADSTTQIQAMISSLQQSVGQAVTEIAASGQTMQVCIGDSQQTKDTITAISEALQEITDMSSQIAAAAEQQQLTSAEIARNLANINQIAELNHDEISQVANTSHQLQDLSGAQQRLVGQFTL</sequence>
<dbReference type="PROSITE" id="PS50885">
    <property type="entry name" value="HAMP"/>
    <property type="match status" value="1"/>
</dbReference>
<evidence type="ECO:0000256" key="1">
    <source>
        <dbReference type="ARBA" id="ARBA00004370"/>
    </source>
</evidence>
<proteinExistence type="inferred from homology"/>
<dbReference type="SUPFAM" id="SSF58104">
    <property type="entry name" value="Methyl-accepting chemotaxis protein (MCP) signaling domain"/>
    <property type="match status" value="1"/>
</dbReference>
<evidence type="ECO:0000256" key="5">
    <source>
        <dbReference type="SAM" id="Phobius"/>
    </source>
</evidence>
<evidence type="ECO:0000259" key="7">
    <source>
        <dbReference type="PROSITE" id="PS50885"/>
    </source>
</evidence>
<dbReference type="CDD" id="cd06225">
    <property type="entry name" value="HAMP"/>
    <property type="match status" value="1"/>
</dbReference>
<dbReference type="PANTHER" id="PTHR32089:SF70">
    <property type="entry name" value="ENERGY TAXIS MODULATING METHYL ACCEPTING SENSORY TRANSDUCER"/>
    <property type="match status" value="1"/>
</dbReference>
<dbReference type="InterPro" id="IPR004089">
    <property type="entry name" value="MCPsignal_dom"/>
</dbReference>
<keyword evidence="2 4" id="KW-0807">Transducer</keyword>
<feature type="transmembrane region" description="Helical" evidence="5">
    <location>
        <begin position="12"/>
        <end position="30"/>
    </location>
</feature>